<evidence type="ECO:0000313" key="2">
    <source>
        <dbReference type="Proteomes" id="UP000642014"/>
    </source>
</evidence>
<evidence type="ECO:0000313" key="1">
    <source>
        <dbReference type="EMBL" id="GGR20267.1"/>
    </source>
</evidence>
<sequence length="144" mass="15052">MGVPSLDPLLKGCQSPWERLPCFARAPVVCAVAGVGARGLVGLCARLPKPLLLLGRQPHPRSRNLLQLQPAPGAIALEQHPGRHLVDLGVEDGHEGAVAVGTVRAGCREGHPYDFSSPTVPVIAPGHRASSADADAPYHADSCR</sequence>
<organism evidence="1 2">
    <name type="scientific">Streptomyces cinereoruber</name>
    <dbReference type="NCBI Taxonomy" id="67260"/>
    <lineage>
        <taxon>Bacteria</taxon>
        <taxon>Bacillati</taxon>
        <taxon>Actinomycetota</taxon>
        <taxon>Actinomycetes</taxon>
        <taxon>Kitasatosporales</taxon>
        <taxon>Streptomycetaceae</taxon>
        <taxon>Streptomyces</taxon>
    </lineage>
</organism>
<protein>
    <submittedName>
        <fullName evidence="1">Uncharacterized protein</fullName>
    </submittedName>
</protein>
<reference evidence="1 2" key="1">
    <citation type="journal article" date="2014" name="Int. J. Syst. Evol. Microbiol.">
        <title>Complete genome sequence of Corynebacterium casei LMG S-19264T (=DSM 44701T), isolated from a smear-ripened cheese.</title>
        <authorList>
            <consortium name="US DOE Joint Genome Institute (JGI-PGF)"/>
            <person name="Walter F."/>
            <person name="Albersmeier A."/>
            <person name="Kalinowski J."/>
            <person name="Ruckert C."/>
        </authorList>
    </citation>
    <scope>NUCLEOTIDE SEQUENCE [LARGE SCALE GENOMIC DNA]</scope>
    <source>
        <strain evidence="1 2">JCM 4205</strain>
    </source>
</reference>
<gene>
    <name evidence="1" type="ORF">GCM10010497_23130</name>
</gene>
<comment type="caution">
    <text evidence="1">The sequence shown here is derived from an EMBL/GenBank/DDBJ whole genome shotgun (WGS) entry which is preliminary data.</text>
</comment>
<proteinExistence type="predicted"/>
<dbReference type="AlphaFoldDB" id="A0AAV4KK60"/>
<dbReference type="EMBL" id="BMSJ01000003">
    <property type="protein sequence ID" value="GGR20267.1"/>
    <property type="molecule type" value="Genomic_DNA"/>
</dbReference>
<name>A0AAV4KK60_9ACTN</name>
<dbReference type="Proteomes" id="UP000642014">
    <property type="component" value="Unassembled WGS sequence"/>
</dbReference>
<accession>A0AAV4KK60</accession>